<dbReference type="InterPro" id="IPR008397">
    <property type="entry name" value="Alginate_lyase_dom"/>
</dbReference>
<evidence type="ECO:0000256" key="3">
    <source>
        <dbReference type="SAM" id="SignalP"/>
    </source>
</evidence>
<dbReference type="Proteomes" id="UP001495910">
    <property type="component" value="Unassembled WGS sequence"/>
</dbReference>
<dbReference type="Gene3D" id="1.50.10.100">
    <property type="entry name" value="Chondroitin AC/alginate lyase"/>
    <property type="match status" value="1"/>
</dbReference>
<keyword evidence="2 5" id="KW-0456">Lyase</keyword>
<organism evidence="5 6">
    <name type="scientific">Collimonas rhizosphaerae</name>
    <dbReference type="NCBI Taxonomy" id="3126357"/>
    <lineage>
        <taxon>Bacteria</taxon>
        <taxon>Pseudomonadati</taxon>
        <taxon>Pseudomonadota</taxon>
        <taxon>Betaproteobacteria</taxon>
        <taxon>Burkholderiales</taxon>
        <taxon>Oxalobacteraceae</taxon>
        <taxon>Collimonas</taxon>
    </lineage>
</organism>
<keyword evidence="1 3" id="KW-0732">Signal</keyword>
<feature type="signal peptide" evidence="3">
    <location>
        <begin position="1"/>
        <end position="25"/>
    </location>
</feature>
<accession>A0ABU9Q1P3</accession>
<evidence type="ECO:0000256" key="1">
    <source>
        <dbReference type="ARBA" id="ARBA00022729"/>
    </source>
</evidence>
<dbReference type="EMBL" id="JBANDC010000020">
    <property type="protein sequence ID" value="MEM4990147.1"/>
    <property type="molecule type" value="Genomic_DNA"/>
</dbReference>
<evidence type="ECO:0000313" key="5">
    <source>
        <dbReference type="EMBL" id="MEM4990147.1"/>
    </source>
</evidence>
<dbReference type="InterPro" id="IPR008929">
    <property type="entry name" value="Chondroitin_lyas"/>
</dbReference>
<dbReference type="SUPFAM" id="SSF48230">
    <property type="entry name" value="Chondroitin AC/alginate lyase"/>
    <property type="match status" value="1"/>
</dbReference>
<dbReference type="Pfam" id="PF05426">
    <property type="entry name" value="Alginate_lyase"/>
    <property type="match status" value="1"/>
</dbReference>
<feature type="domain" description="Alginate lyase" evidence="4">
    <location>
        <begin position="78"/>
        <end position="308"/>
    </location>
</feature>
<gene>
    <name evidence="5" type="ORF">V8G57_22345</name>
</gene>
<keyword evidence="6" id="KW-1185">Reference proteome</keyword>
<dbReference type="RefSeq" id="WP_342831277.1">
    <property type="nucleotide sequence ID" value="NZ_JBANDC010000020.1"/>
</dbReference>
<proteinExistence type="predicted"/>
<feature type="chain" id="PRO_5047457271" evidence="3">
    <location>
        <begin position="26"/>
        <end position="394"/>
    </location>
</feature>
<name>A0ABU9Q1P3_9BURK</name>
<comment type="caution">
    <text evidence="5">The sequence shown here is derived from an EMBL/GenBank/DDBJ whole genome shotgun (WGS) entry which is preliminary data.</text>
</comment>
<protein>
    <submittedName>
        <fullName evidence="5">Alginate lyase family protein</fullName>
    </submittedName>
</protein>
<evidence type="ECO:0000259" key="4">
    <source>
        <dbReference type="Pfam" id="PF05426"/>
    </source>
</evidence>
<sequence length="394" mass="43719">MTFSLRRISSLVCAAMITTLGAASARADSFTHPGALHTQADLERMKTKVAQSAQPWLDGWNILVKNPHASLNWAPRPVVVVYRGKDGAGHPENYSALFNDAAAAYALALRWKISGDDAYADKAASILDAWSATLTGISGSSDKFLASGIYGYQLANAAEILRTYKKWPESNFNRFKTMMLNVFYPMNHDFLARHNGAKIDHYWANWDLANMDSLIAIGILADRRDIYDEAIEYFKHGGGNGAINHLVWKIYPDGLGQTQESGRDQGHNTLNVALLGAFCQMAWNQHDDMFGYDDKRVLKGVEYIAKYNLGQDVPYTPYRNSDVTQEVISSAGRGDNRPVWELFYNHYVVLKGQDAPYTKAFAEKVRPEGGGGNYGPNSGGFDQLGYGTLTYTLR</sequence>
<reference evidence="5 6" key="1">
    <citation type="submission" date="2024-02" db="EMBL/GenBank/DDBJ databases">
        <title>Draft genome sequence of Collimonas sp. strain H4R21, an effective mineral-weathering bacterial strain isolated from the beech rhizosphere.</title>
        <authorList>
            <person name="Morin E."/>
            <person name="Uroz S."/>
            <person name="Leveau J.H.J."/>
            <person name="Kumar R."/>
            <person name="Rey M.W."/>
            <person name="Pham J."/>
        </authorList>
    </citation>
    <scope>NUCLEOTIDE SEQUENCE [LARGE SCALE GENOMIC DNA]</scope>
    <source>
        <strain evidence="5 6">H4R21</strain>
    </source>
</reference>
<dbReference type="GO" id="GO:0016829">
    <property type="term" value="F:lyase activity"/>
    <property type="evidence" value="ECO:0007669"/>
    <property type="project" value="UniProtKB-KW"/>
</dbReference>
<evidence type="ECO:0000256" key="2">
    <source>
        <dbReference type="ARBA" id="ARBA00023239"/>
    </source>
</evidence>
<evidence type="ECO:0000313" key="6">
    <source>
        <dbReference type="Proteomes" id="UP001495910"/>
    </source>
</evidence>